<dbReference type="InterPro" id="IPR010730">
    <property type="entry name" value="HET"/>
</dbReference>
<dbReference type="Pfam" id="PF06985">
    <property type="entry name" value="HET"/>
    <property type="match status" value="1"/>
</dbReference>
<proteinExistence type="predicted"/>
<keyword evidence="3" id="KW-1185">Reference proteome</keyword>
<evidence type="ECO:0000313" key="2">
    <source>
        <dbReference type="EMBL" id="KAF1834400.1"/>
    </source>
</evidence>
<evidence type="ECO:0000313" key="3">
    <source>
        <dbReference type="Proteomes" id="UP000800040"/>
    </source>
</evidence>
<reference evidence="2" key="1">
    <citation type="submission" date="2020-01" db="EMBL/GenBank/DDBJ databases">
        <authorList>
            <consortium name="DOE Joint Genome Institute"/>
            <person name="Haridas S."/>
            <person name="Albert R."/>
            <person name="Binder M."/>
            <person name="Bloem J."/>
            <person name="Labutti K."/>
            <person name="Salamov A."/>
            <person name="Andreopoulos B."/>
            <person name="Baker S.E."/>
            <person name="Barry K."/>
            <person name="Bills G."/>
            <person name="Bluhm B.H."/>
            <person name="Cannon C."/>
            <person name="Castanera R."/>
            <person name="Culley D.E."/>
            <person name="Daum C."/>
            <person name="Ezra D."/>
            <person name="Gonzalez J.B."/>
            <person name="Henrissat B."/>
            <person name="Kuo A."/>
            <person name="Liang C."/>
            <person name="Lipzen A."/>
            <person name="Lutzoni F."/>
            <person name="Magnuson J."/>
            <person name="Mondo S."/>
            <person name="Nolan M."/>
            <person name="Ohm R."/>
            <person name="Pangilinan J."/>
            <person name="Park H.-J."/>
            <person name="Ramirez L."/>
            <person name="Alfaro M."/>
            <person name="Sun H."/>
            <person name="Tritt A."/>
            <person name="Yoshinaga Y."/>
            <person name="Zwiers L.-H."/>
            <person name="Turgeon B.G."/>
            <person name="Goodwin S.B."/>
            <person name="Spatafora J.W."/>
            <person name="Crous P.W."/>
            <person name="Grigoriev I.V."/>
        </authorList>
    </citation>
    <scope>NUCLEOTIDE SEQUENCE</scope>
    <source>
        <strain evidence="2">P77</strain>
    </source>
</reference>
<gene>
    <name evidence="2" type="ORF">BDW02DRAFT_569060</name>
</gene>
<evidence type="ECO:0000259" key="1">
    <source>
        <dbReference type="Pfam" id="PF06985"/>
    </source>
</evidence>
<feature type="domain" description="Heterokaryon incompatibility" evidence="1">
    <location>
        <begin position="51"/>
        <end position="218"/>
    </location>
</feature>
<dbReference type="OrthoDB" id="3773119at2759"/>
<organism evidence="2 3">
    <name type="scientific">Decorospora gaudefroyi</name>
    <dbReference type="NCBI Taxonomy" id="184978"/>
    <lineage>
        <taxon>Eukaryota</taxon>
        <taxon>Fungi</taxon>
        <taxon>Dikarya</taxon>
        <taxon>Ascomycota</taxon>
        <taxon>Pezizomycotina</taxon>
        <taxon>Dothideomycetes</taxon>
        <taxon>Pleosporomycetidae</taxon>
        <taxon>Pleosporales</taxon>
        <taxon>Pleosporineae</taxon>
        <taxon>Pleosporaceae</taxon>
        <taxon>Decorospora</taxon>
    </lineage>
</organism>
<accession>A0A6A5KDP9</accession>
<sequence length="627" mass="72642">MDTAQDPAQFRYEPLPDSRTYIRLLQIQHSEPEQTIRCTLTPFLLEKAPPYHAVSYTWGDPKSTTSITLNHRNMVIRENCDYALRQASAAHHGAYLWIDAICINQHDNAEKSHQVAIMATFYRQAARVLSCVGQHSPDSLLIFDVLKRYDDYFADFYNTMTVHFGEMENDWITQSWRHFEAEHSKWSPMLLGLREKLIGALSNFIERPYFSRVWILQELYMGNGRITVCCGIDRGPLSSLFALSIWVTNWWYRSTGLVDRSAGLLFRGLTPRSHYSVDVNRKIIFQRPNGLALGAGPNISPSRLWDVLEALRRYACEDPRDKIYGVLALVNWEDRPRPLPDYKKDILQLAKEVFGILLVSEPDDLGTWYNQSFLNMVHHVRLMMNVPSQHKTLRSTIRATGDPSGDQTMLRKPKYPRYADVRWRGTRLSLLPKDARVKHDDVLFLKSEPQDRGLHAEIVDRKGKIIAYAPKATAKDDWFVECLFWSQARPKIHAGTAARLRSASWSSLLYRLHYDSNILILRQDHEGNFRIVGPAFSAMDRKPGLKLPAPLCFKIWWDLEDALLLESLFSRYTRRTKKEIAKLGDWSKMRIFAHPDSTIVKGPFEPEEIREALQFRNFAAFREPGWD</sequence>
<dbReference type="InterPro" id="IPR052895">
    <property type="entry name" value="HetReg/Transcr_Mod"/>
</dbReference>
<name>A0A6A5KDP9_9PLEO</name>
<dbReference type="EMBL" id="ML975302">
    <property type="protein sequence ID" value="KAF1834400.1"/>
    <property type="molecule type" value="Genomic_DNA"/>
</dbReference>
<dbReference type="AlphaFoldDB" id="A0A6A5KDP9"/>
<dbReference type="PANTHER" id="PTHR24148:SF73">
    <property type="entry name" value="HET DOMAIN PROTEIN (AFU_ORTHOLOGUE AFUA_8G01020)"/>
    <property type="match status" value="1"/>
</dbReference>
<protein>
    <submittedName>
        <fullName evidence="2">HET-domain-containing protein</fullName>
    </submittedName>
</protein>
<dbReference type="PANTHER" id="PTHR24148">
    <property type="entry name" value="ANKYRIN REPEAT DOMAIN-CONTAINING PROTEIN 39 HOMOLOG-RELATED"/>
    <property type="match status" value="1"/>
</dbReference>
<dbReference type="Proteomes" id="UP000800040">
    <property type="component" value="Unassembled WGS sequence"/>
</dbReference>